<organism evidence="1 2">
    <name type="scientific">Nocardia alba</name>
    <dbReference type="NCBI Taxonomy" id="225051"/>
    <lineage>
        <taxon>Bacteria</taxon>
        <taxon>Bacillati</taxon>
        <taxon>Actinomycetota</taxon>
        <taxon>Actinomycetes</taxon>
        <taxon>Mycobacteriales</taxon>
        <taxon>Nocardiaceae</taxon>
        <taxon>Nocardia</taxon>
    </lineage>
</organism>
<evidence type="ECO:0000313" key="2">
    <source>
        <dbReference type="Proteomes" id="UP000294856"/>
    </source>
</evidence>
<accession>A0A4R1FQA3</accession>
<dbReference type="AlphaFoldDB" id="A0A4R1FQA3"/>
<keyword evidence="2" id="KW-1185">Reference proteome</keyword>
<sequence>MIEILKLQTTTAKNEGEDGGWSTWSIQNCTNVHEM</sequence>
<dbReference type="EMBL" id="SMFR01000003">
    <property type="protein sequence ID" value="TCJ95659.1"/>
    <property type="molecule type" value="Genomic_DNA"/>
</dbReference>
<dbReference type="STRING" id="1210063.GCA_001612665_03956"/>
<dbReference type="Proteomes" id="UP000294856">
    <property type="component" value="Unassembled WGS sequence"/>
</dbReference>
<name>A0A4R1FQA3_9NOCA</name>
<comment type="caution">
    <text evidence="1">The sequence shown here is derived from an EMBL/GenBank/DDBJ whole genome shotgun (WGS) entry which is preliminary data.</text>
</comment>
<evidence type="ECO:0000313" key="1">
    <source>
        <dbReference type="EMBL" id="TCJ95659.1"/>
    </source>
</evidence>
<protein>
    <submittedName>
        <fullName evidence="1">Uncharacterized protein</fullName>
    </submittedName>
</protein>
<gene>
    <name evidence="1" type="ORF">DFR71_4574</name>
</gene>
<proteinExistence type="predicted"/>
<reference evidence="1 2" key="1">
    <citation type="submission" date="2019-03" db="EMBL/GenBank/DDBJ databases">
        <title>Genomic Encyclopedia of Type Strains, Phase IV (KMG-IV): sequencing the most valuable type-strain genomes for metagenomic binning, comparative biology and taxonomic classification.</title>
        <authorList>
            <person name="Goeker M."/>
        </authorList>
    </citation>
    <scope>NUCLEOTIDE SEQUENCE [LARGE SCALE GENOMIC DNA]</scope>
    <source>
        <strain evidence="1 2">DSM 44684</strain>
    </source>
</reference>